<evidence type="ECO:0000313" key="2">
    <source>
        <dbReference type="Proteomes" id="UP000693946"/>
    </source>
</evidence>
<name>A0AAV6PFM3_SOLSE</name>
<keyword evidence="2" id="KW-1185">Reference proteome</keyword>
<organism evidence="1 2">
    <name type="scientific">Solea senegalensis</name>
    <name type="common">Senegalese sole</name>
    <dbReference type="NCBI Taxonomy" id="28829"/>
    <lineage>
        <taxon>Eukaryota</taxon>
        <taxon>Metazoa</taxon>
        <taxon>Chordata</taxon>
        <taxon>Craniata</taxon>
        <taxon>Vertebrata</taxon>
        <taxon>Euteleostomi</taxon>
        <taxon>Actinopterygii</taxon>
        <taxon>Neopterygii</taxon>
        <taxon>Teleostei</taxon>
        <taxon>Neoteleostei</taxon>
        <taxon>Acanthomorphata</taxon>
        <taxon>Carangaria</taxon>
        <taxon>Pleuronectiformes</taxon>
        <taxon>Pleuronectoidei</taxon>
        <taxon>Soleidae</taxon>
        <taxon>Solea</taxon>
    </lineage>
</organism>
<dbReference type="Proteomes" id="UP000693946">
    <property type="component" value="Unassembled WGS sequence"/>
</dbReference>
<protein>
    <submittedName>
        <fullName evidence="1">Uncharacterized protein</fullName>
    </submittedName>
</protein>
<sequence length="106" mass="11741">MALINSSKQIPRLGFVPRRPWSLTTLSVLSDLPRDAFQSSEGRTCRGADAIHHYTGNAGVEMEQKTPRIISTQRQMLHSSSFARISAFRLHSLTCVCSLTLASIPE</sequence>
<reference evidence="1 2" key="1">
    <citation type="journal article" date="2021" name="Sci. Rep.">
        <title>Chromosome anchoring in Senegalese sole (Solea senegalensis) reveals sex-associated markers and genome rearrangements in flatfish.</title>
        <authorList>
            <person name="Guerrero-Cozar I."/>
            <person name="Gomez-Garrido J."/>
            <person name="Berbel C."/>
            <person name="Martinez-Blanch J.F."/>
            <person name="Alioto T."/>
            <person name="Claros M.G."/>
            <person name="Gagnaire P.A."/>
            <person name="Manchado M."/>
        </authorList>
    </citation>
    <scope>NUCLEOTIDE SEQUENCE [LARGE SCALE GENOMIC DNA]</scope>
    <source>
        <strain evidence="1">Sse05_10M</strain>
    </source>
</reference>
<comment type="caution">
    <text evidence="1">The sequence shown here is derived from an EMBL/GenBank/DDBJ whole genome shotgun (WGS) entry which is preliminary data.</text>
</comment>
<evidence type="ECO:0000313" key="1">
    <source>
        <dbReference type="EMBL" id="KAG7458360.1"/>
    </source>
</evidence>
<proteinExistence type="predicted"/>
<dbReference type="EMBL" id="JAGKHQ010001313">
    <property type="protein sequence ID" value="KAG7458360.1"/>
    <property type="molecule type" value="Genomic_DNA"/>
</dbReference>
<accession>A0AAV6PFM3</accession>
<dbReference type="AlphaFoldDB" id="A0AAV6PFM3"/>
<gene>
    <name evidence="1" type="ORF">JOB18_037506</name>
</gene>